<evidence type="ECO:0000313" key="2">
    <source>
        <dbReference type="Proteomes" id="UP000292082"/>
    </source>
</evidence>
<proteinExistence type="predicted"/>
<dbReference type="EMBL" id="ML145207">
    <property type="protein sequence ID" value="TBU53686.1"/>
    <property type="molecule type" value="Genomic_DNA"/>
</dbReference>
<sequence>MPSNIPSFLLTVSEFVHRPCSPTLDNTPTYLGSAVLNPSTRPVSELRQCPVSHATTTRDCEHVVSIDLASVLRRMNRGSLRTWLFRYRT</sequence>
<reference evidence="1 2" key="1">
    <citation type="submission" date="2019-01" db="EMBL/GenBank/DDBJ databases">
        <title>Draft genome sequences of three monokaryotic isolates of the white-rot basidiomycete fungus Dichomitus squalens.</title>
        <authorList>
            <consortium name="DOE Joint Genome Institute"/>
            <person name="Lopez S.C."/>
            <person name="Andreopoulos B."/>
            <person name="Pangilinan J."/>
            <person name="Lipzen A."/>
            <person name="Riley R."/>
            <person name="Ahrendt S."/>
            <person name="Ng V."/>
            <person name="Barry K."/>
            <person name="Daum C."/>
            <person name="Grigoriev I.V."/>
            <person name="Hilden K.S."/>
            <person name="Makela M.R."/>
            <person name="de Vries R.P."/>
        </authorList>
    </citation>
    <scope>NUCLEOTIDE SEQUENCE [LARGE SCALE GENOMIC DNA]</scope>
    <source>
        <strain evidence="1 2">CBS 464.89</strain>
    </source>
</reference>
<gene>
    <name evidence="1" type="ORF">BD310DRAFT_133691</name>
</gene>
<dbReference type="AlphaFoldDB" id="A0A4Q9PIJ8"/>
<accession>A0A4Q9PIJ8</accession>
<dbReference type="Proteomes" id="UP000292082">
    <property type="component" value="Unassembled WGS sequence"/>
</dbReference>
<organism evidence="1 2">
    <name type="scientific">Dichomitus squalens</name>
    <dbReference type="NCBI Taxonomy" id="114155"/>
    <lineage>
        <taxon>Eukaryota</taxon>
        <taxon>Fungi</taxon>
        <taxon>Dikarya</taxon>
        <taxon>Basidiomycota</taxon>
        <taxon>Agaricomycotina</taxon>
        <taxon>Agaricomycetes</taxon>
        <taxon>Polyporales</taxon>
        <taxon>Polyporaceae</taxon>
        <taxon>Dichomitus</taxon>
    </lineage>
</organism>
<protein>
    <submittedName>
        <fullName evidence="1">Uncharacterized protein</fullName>
    </submittedName>
</protein>
<keyword evidence="2" id="KW-1185">Reference proteome</keyword>
<evidence type="ECO:0000313" key="1">
    <source>
        <dbReference type="EMBL" id="TBU53686.1"/>
    </source>
</evidence>
<name>A0A4Q9PIJ8_9APHY</name>